<reference evidence="1 2" key="1">
    <citation type="journal article" date="2019" name="Anaerobe">
        <title>Detection of Robinsoniella peoriensis in multiple bone samples of a trauma patient.</title>
        <authorList>
            <person name="Schrottner P."/>
            <person name="Hartwich K."/>
            <person name="Bunk B."/>
            <person name="Schober I."/>
            <person name="Helbig S."/>
            <person name="Rudolph W.W."/>
            <person name="Gunzer F."/>
        </authorList>
    </citation>
    <scope>NUCLEOTIDE SEQUENCE [LARGE SCALE GENOMIC DNA]</scope>
    <source>
        <strain evidence="1 2">DSM 106044</strain>
    </source>
</reference>
<keyword evidence="2" id="KW-1185">Reference proteome</keyword>
<comment type="caution">
    <text evidence="1">The sequence shown here is derived from an EMBL/GenBank/DDBJ whole genome shotgun (WGS) entry which is preliminary data.</text>
</comment>
<evidence type="ECO:0000313" key="2">
    <source>
        <dbReference type="Proteomes" id="UP000306509"/>
    </source>
</evidence>
<dbReference type="AlphaFoldDB" id="A0A4U8QA17"/>
<sequence length="210" mass="24223">MLNKKGFTIPMALALMLLLMAFAGSILLVASYRYQSTYVRQKQDQLYLYATALVDDATKTIEDGKLNQQVAQTIQNMIRTDVTGKLSNYAKEYNFQFNLGKDMSGNDRYLDNTFIQNELGKIHVEMSVIYEPQGPGQLLPDEPKKYIKIGDRLKVEYRIMIKNMEYRIIADYYCSADKNKNPDGSAIDTPQDYVNMKWKLNKYIGKIYTT</sequence>
<dbReference type="STRING" id="180332.GCA_000797495_03376"/>
<name>A0A4U8QA17_9FIRM</name>
<gene>
    <name evidence="1" type="ORF">DSM106044_01669</name>
</gene>
<protein>
    <submittedName>
        <fullName evidence="1">Uncharacterized protein</fullName>
    </submittedName>
</protein>
<accession>A0A4U8QA17</accession>
<dbReference type="EMBL" id="QGQD01000038">
    <property type="protein sequence ID" value="TLD01449.1"/>
    <property type="molecule type" value="Genomic_DNA"/>
</dbReference>
<organism evidence="1 2">
    <name type="scientific">Robinsoniella peoriensis</name>
    <dbReference type="NCBI Taxonomy" id="180332"/>
    <lineage>
        <taxon>Bacteria</taxon>
        <taxon>Bacillati</taxon>
        <taxon>Bacillota</taxon>
        <taxon>Clostridia</taxon>
        <taxon>Lachnospirales</taxon>
        <taxon>Lachnospiraceae</taxon>
        <taxon>Robinsoniella</taxon>
    </lineage>
</organism>
<evidence type="ECO:0000313" key="1">
    <source>
        <dbReference type="EMBL" id="TLD01449.1"/>
    </source>
</evidence>
<dbReference type="Proteomes" id="UP000306509">
    <property type="component" value="Unassembled WGS sequence"/>
</dbReference>
<dbReference type="RefSeq" id="WP_138002257.1">
    <property type="nucleotide sequence ID" value="NZ_QGQD01000038.1"/>
</dbReference>
<proteinExistence type="predicted"/>